<protein>
    <recommendedName>
        <fullName evidence="2">Methyltransferase domain-containing protein</fullName>
    </recommendedName>
</protein>
<dbReference type="AlphaFoldDB" id="A0A327KQP4"/>
<dbReference type="InterPro" id="IPR029063">
    <property type="entry name" value="SAM-dependent_MTases_sf"/>
</dbReference>
<feature type="region of interest" description="Disordered" evidence="1">
    <location>
        <begin position="1"/>
        <end position="21"/>
    </location>
</feature>
<name>A0A327KQP4_9BRAD</name>
<keyword evidence="4" id="KW-1185">Reference proteome</keyword>
<organism evidence="3 4">
    <name type="scientific">Rhodoplanes roseus</name>
    <dbReference type="NCBI Taxonomy" id="29409"/>
    <lineage>
        <taxon>Bacteria</taxon>
        <taxon>Pseudomonadati</taxon>
        <taxon>Pseudomonadota</taxon>
        <taxon>Alphaproteobacteria</taxon>
        <taxon>Hyphomicrobiales</taxon>
        <taxon>Nitrobacteraceae</taxon>
        <taxon>Rhodoplanes</taxon>
    </lineage>
</organism>
<dbReference type="Gene3D" id="3.40.50.150">
    <property type="entry name" value="Vaccinia Virus protein VP39"/>
    <property type="match status" value="1"/>
</dbReference>
<gene>
    <name evidence="3" type="ORF">CH341_22185</name>
</gene>
<accession>A0A327KQP4</accession>
<dbReference type="InterPro" id="IPR041698">
    <property type="entry name" value="Methyltransf_25"/>
</dbReference>
<dbReference type="OrthoDB" id="7273451at2"/>
<sequence>MGRGRGDDRRGHRQDDREDRDRIVSAFSADWLERREPHDRRARNPEVLDAVRERFAGEASLSVVDLACGTGATLRALGETLPRHQHWMLVDNDLGLLARAKTAAEAAAVTGTRATVAAVDLARDLEAALDGPVNLVVTSAFLDLVSEEWLERLVTEIAARHLHLYAALSYDGRVAFEPADDADVTIVSAFNRHQTTDKGFGPALGPTAAARAVQMFERLGYEVTVGPSDWRVEAGDPLQKDLVASLAGAARELVGVPQTTIDGWATRRSIMIAASRSTLQVGHLDFFACPTTRR</sequence>
<comment type="caution">
    <text evidence="3">The sequence shown here is derived from an EMBL/GenBank/DDBJ whole genome shotgun (WGS) entry which is preliminary data.</text>
</comment>
<dbReference type="EMBL" id="NPEX01000198">
    <property type="protein sequence ID" value="RAI41209.1"/>
    <property type="molecule type" value="Genomic_DNA"/>
</dbReference>
<evidence type="ECO:0000259" key="2">
    <source>
        <dbReference type="Pfam" id="PF13649"/>
    </source>
</evidence>
<evidence type="ECO:0000313" key="3">
    <source>
        <dbReference type="EMBL" id="RAI41209.1"/>
    </source>
</evidence>
<feature type="domain" description="Methyltransferase" evidence="2">
    <location>
        <begin position="63"/>
        <end position="158"/>
    </location>
</feature>
<reference evidence="3 4" key="1">
    <citation type="submission" date="2017-07" db="EMBL/GenBank/DDBJ databases">
        <title>Draft Genome Sequences of Select Purple Nonsulfur Bacteria.</title>
        <authorList>
            <person name="Lasarre B."/>
            <person name="Mckinlay J.B."/>
        </authorList>
    </citation>
    <scope>NUCLEOTIDE SEQUENCE [LARGE SCALE GENOMIC DNA]</scope>
    <source>
        <strain evidence="3 4">DSM 5909</strain>
    </source>
</reference>
<evidence type="ECO:0000256" key="1">
    <source>
        <dbReference type="SAM" id="MobiDB-lite"/>
    </source>
</evidence>
<dbReference type="SUPFAM" id="SSF53335">
    <property type="entry name" value="S-adenosyl-L-methionine-dependent methyltransferases"/>
    <property type="match status" value="1"/>
</dbReference>
<proteinExistence type="predicted"/>
<dbReference type="Pfam" id="PF13649">
    <property type="entry name" value="Methyltransf_25"/>
    <property type="match status" value="1"/>
</dbReference>
<dbReference type="Proteomes" id="UP000249130">
    <property type="component" value="Unassembled WGS sequence"/>
</dbReference>
<evidence type="ECO:0000313" key="4">
    <source>
        <dbReference type="Proteomes" id="UP000249130"/>
    </source>
</evidence>